<feature type="domain" description="DDH" evidence="1">
    <location>
        <begin position="2"/>
        <end position="99"/>
    </location>
</feature>
<comment type="caution">
    <text evidence="3">The sequence shown here is derived from an EMBL/GenBank/DDBJ whole genome shotgun (WGS) entry which is preliminary data.</text>
</comment>
<dbReference type="InterPro" id="IPR052968">
    <property type="entry name" value="Nucleotide_metab_enz"/>
</dbReference>
<gene>
    <name evidence="3" type="ORF">C0187_03360</name>
</gene>
<organism evidence="3 4">
    <name type="scientific">Calditerrivibrio nitroreducens</name>
    <dbReference type="NCBI Taxonomy" id="477976"/>
    <lineage>
        <taxon>Bacteria</taxon>
        <taxon>Pseudomonadati</taxon>
        <taxon>Deferribacterota</taxon>
        <taxon>Deferribacteres</taxon>
        <taxon>Deferribacterales</taxon>
        <taxon>Calditerrivibrionaceae</taxon>
    </lineage>
</organism>
<dbReference type="SUPFAM" id="SSF64182">
    <property type="entry name" value="DHH phosphoesterases"/>
    <property type="match status" value="1"/>
</dbReference>
<dbReference type="PANTHER" id="PTHR42146:SF1">
    <property type="entry name" value="OLIGORIBONUCLEASE NRNB"/>
    <property type="match status" value="1"/>
</dbReference>
<dbReference type="InterPro" id="IPR038763">
    <property type="entry name" value="DHH_sf"/>
</dbReference>
<accession>A0A2J6WMU3</accession>
<dbReference type="GO" id="GO:0003676">
    <property type="term" value="F:nucleic acid binding"/>
    <property type="evidence" value="ECO:0007669"/>
    <property type="project" value="InterPro"/>
</dbReference>
<reference evidence="3 4" key="1">
    <citation type="submission" date="2018-01" db="EMBL/GenBank/DDBJ databases">
        <title>Metagenomic assembled genomes from two thermal pools in the Uzon Caldera, Kamchatka, Russia.</title>
        <authorList>
            <person name="Wilkins L."/>
            <person name="Ettinger C."/>
        </authorList>
    </citation>
    <scope>NUCLEOTIDE SEQUENCE [LARGE SCALE GENOMIC DNA]</scope>
    <source>
        <strain evidence="3">ZAV-05</strain>
    </source>
</reference>
<evidence type="ECO:0000259" key="2">
    <source>
        <dbReference type="Pfam" id="PF02272"/>
    </source>
</evidence>
<feature type="domain" description="DHHA1" evidence="2">
    <location>
        <begin position="223"/>
        <end position="277"/>
    </location>
</feature>
<dbReference type="AlphaFoldDB" id="A0A2J6WMU3"/>
<evidence type="ECO:0000313" key="4">
    <source>
        <dbReference type="Proteomes" id="UP000242881"/>
    </source>
</evidence>
<dbReference type="InterPro" id="IPR001667">
    <property type="entry name" value="DDH_dom"/>
</dbReference>
<evidence type="ECO:0000313" key="3">
    <source>
        <dbReference type="EMBL" id="PMP71680.1"/>
    </source>
</evidence>
<dbReference type="Proteomes" id="UP000242881">
    <property type="component" value="Unassembled WGS sequence"/>
</dbReference>
<dbReference type="Pfam" id="PF01368">
    <property type="entry name" value="DHH"/>
    <property type="match status" value="1"/>
</dbReference>
<dbReference type="Gene3D" id="3.10.310.30">
    <property type="match status" value="1"/>
</dbReference>
<dbReference type="InterPro" id="IPR003156">
    <property type="entry name" value="DHHA1_dom"/>
</dbReference>
<proteinExistence type="predicted"/>
<evidence type="ECO:0000259" key="1">
    <source>
        <dbReference type="Pfam" id="PF01368"/>
    </source>
</evidence>
<dbReference type="PANTHER" id="PTHR42146">
    <property type="entry name" value="3',5'-CYCLIC-NUCLEOTIDE PHOSPHODIESTERASE"/>
    <property type="match status" value="1"/>
</dbReference>
<name>A0A2J6WMU3_9BACT</name>
<sequence length="280" mass="32569">MILHVTHNDLDGVGCAILVKRCYDFVDTYYLNYDDVDSFIQNNYANYEQLIISDISPSEETFKYIENHIEIVFIDHHKTSLHLGEYALSYLDTTVSATYLTMKWLEESGFDLSEYHDFVDCVNDFDMWHLKRDDSLKMNMLFTILGLDRFMERFLNNPSTKFTEVELLLLDLESESLDKYLKNAEKMVKTFVDKNNRKFGAIFAEKYNSELGNHLIKTHDFDYVFIINAQRGKVSMRSKPDFDVSEIAVKNGGGGHKNAAGFSTNYDFGLNQFLKNLEVY</sequence>
<dbReference type="Gene3D" id="3.90.1640.10">
    <property type="entry name" value="inorganic pyrophosphatase (n-terminal core)"/>
    <property type="match status" value="1"/>
</dbReference>
<protein>
    <submittedName>
        <fullName evidence="3">Phosphoesterase</fullName>
    </submittedName>
</protein>
<dbReference type="Pfam" id="PF02272">
    <property type="entry name" value="DHHA1"/>
    <property type="match status" value="1"/>
</dbReference>
<dbReference type="RefSeq" id="WP_424605495.1">
    <property type="nucleotide sequence ID" value="NZ_JBNAVA010000004.1"/>
</dbReference>
<dbReference type="EMBL" id="PNIN01000037">
    <property type="protein sequence ID" value="PMP71680.1"/>
    <property type="molecule type" value="Genomic_DNA"/>
</dbReference>